<gene>
    <name evidence="2" type="ORF">SPARVUS_LOCUS11868275</name>
</gene>
<keyword evidence="3" id="KW-1185">Reference proteome</keyword>
<dbReference type="Proteomes" id="UP001162483">
    <property type="component" value="Unassembled WGS sequence"/>
</dbReference>
<comment type="caution">
    <text evidence="2">The sequence shown here is derived from an EMBL/GenBank/DDBJ whole genome shotgun (WGS) entry which is preliminary data.</text>
</comment>
<sequence length="38" mass="4238">MIRKPRAAPDSGTVAVEEMRTGSAHRKNVKRFVLQVSN</sequence>
<feature type="region of interest" description="Disordered" evidence="1">
    <location>
        <begin position="1"/>
        <end position="22"/>
    </location>
</feature>
<accession>A0ABN9FE07</accession>
<name>A0ABN9FE07_9NEOB</name>
<organism evidence="2 3">
    <name type="scientific">Staurois parvus</name>
    <dbReference type="NCBI Taxonomy" id="386267"/>
    <lineage>
        <taxon>Eukaryota</taxon>
        <taxon>Metazoa</taxon>
        <taxon>Chordata</taxon>
        <taxon>Craniata</taxon>
        <taxon>Vertebrata</taxon>
        <taxon>Euteleostomi</taxon>
        <taxon>Amphibia</taxon>
        <taxon>Batrachia</taxon>
        <taxon>Anura</taxon>
        <taxon>Neobatrachia</taxon>
        <taxon>Ranoidea</taxon>
        <taxon>Ranidae</taxon>
        <taxon>Staurois</taxon>
    </lineage>
</organism>
<evidence type="ECO:0000313" key="2">
    <source>
        <dbReference type="EMBL" id="CAI9595270.1"/>
    </source>
</evidence>
<dbReference type="EMBL" id="CATNWA010016773">
    <property type="protein sequence ID" value="CAI9595270.1"/>
    <property type="molecule type" value="Genomic_DNA"/>
</dbReference>
<protein>
    <submittedName>
        <fullName evidence="2">Uncharacterized protein</fullName>
    </submittedName>
</protein>
<reference evidence="2" key="1">
    <citation type="submission" date="2023-05" db="EMBL/GenBank/DDBJ databases">
        <authorList>
            <person name="Stuckert A."/>
        </authorList>
    </citation>
    <scope>NUCLEOTIDE SEQUENCE</scope>
</reference>
<evidence type="ECO:0000256" key="1">
    <source>
        <dbReference type="SAM" id="MobiDB-lite"/>
    </source>
</evidence>
<evidence type="ECO:0000313" key="3">
    <source>
        <dbReference type="Proteomes" id="UP001162483"/>
    </source>
</evidence>
<proteinExistence type="predicted"/>